<feature type="region of interest" description="Disordered" evidence="1">
    <location>
        <begin position="139"/>
        <end position="618"/>
    </location>
</feature>
<feature type="compositionally biased region" description="Basic and acidic residues" evidence="1">
    <location>
        <begin position="520"/>
        <end position="543"/>
    </location>
</feature>
<keyword evidence="4" id="KW-1185">Reference proteome</keyword>
<evidence type="ECO:0000259" key="2">
    <source>
        <dbReference type="Pfam" id="PF20149"/>
    </source>
</evidence>
<feature type="compositionally biased region" description="Basic and acidic residues" evidence="1">
    <location>
        <begin position="285"/>
        <end position="303"/>
    </location>
</feature>
<sequence>MARRKQQPVSPDPPESSPPPTRRSKRVNAGQGGYTDQLERVAAVIETPHQPPRQQVNLPDDDPVNPMAPAPRRPRKRASRRSGKGSEDSKASATPPSHLVPMVKPVSEPAAPDGRFGYQIPPPAPKFVGSQSVATFEQDRIARKVAQSPMASAEGKTSRASTQVLSGPGSYPTNGVHPPRSSAPRSKTPIQSSRRIPNVSPAPYVEDQQPQSRKSATERTHRAQLAPSIDWSSPLSEMEGESQQNQLWDIEEEREQDEGVEEDEEHRKDEMSEEADDDREEEEGDRTRFSDMYEDKCATRSDDASNDGMVVDVTPVDAAGPQGKQYDHSRQHSVPPSLPHKHQQADDRRPLDTQSQQSSNRQSRRFDFNAESDDRSSHAGCTNGQPRLPVQSRVPAQAHRPARAQGPRSSSQSCVPPQLRAQAQDLHVPSQSRGQAQDSRAPSQPHAEAQDVQSRGQARDSRAPSRPHAVPSQFRAQAQSRVPSQSRVQTQVPQGQVRQQALLSPPPTRSNSVLGDPVNETEKSCRRGEERIGVEYDLLDRHHSTNRRRQPPSPTYLDSIRSNGAGNYKKARKDPSNEDSGSVNPQPPSGKTKDTTGDSIQNQSKNRKGRWSVNPKGTKPVSPTTLAFYPPLWQKLLDCAKARMRLYVTVENPFPVLATAIEGACQECLFEVLVYYEENDLEVEAGTSYASNHSVYLQSIDYYPQYKRDMARLLYNDISTYRCEIKKLVMQIVPIHYQLHPSTTARTDAERYRSIRNQAEASLVPSFVSNY</sequence>
<feature type="compositionally biased region" description="Acidic residues" evidence="1">
    <location>
        <begin position="271"/>
        <end position="284"/>
    </location>
</feature>
<evidence type="ECO:0000313" key="3">
    <source>
        <dbReference type="EMBL" id="KAG6372733.1"/>
    </source>
</evidence>
<feature type="compositionally biased region" description="Polar residues" evidence="1">
    <location>
        <begin position="230"/>
        <end position="247"/>
    </location>
</feature>
<protein>
    <recommendedName>
        <fullName evidence="2">DUF6532 domain-containing protein</fullName>
    </recommendedName>
</protein>
<feature type="region of interest" description="Disordered" evidence="1">
    <location>
        <begin position="1"/>
        <end position="123"/>
    </location>
</feature>
<feature type="compositionally biased region" description="Basic residues" evidence="1">
    <location>
        <begin position="72"/>
        <end position="83"/>
    </location>
</feature>
<feature type="domain" description="DUF6532" evidence="2">
    <location>
        <begin position="640"/>
        <end position="748"/>
    </location>
</feature>
<proteinExistence type="predicted"/>
<feature type="compositionally biased region" description="Polar residues" evidence="1">
    <location>
        <begin position="474"/>
        <end position="487"/>
    </location>
</feature>
<evidence type="ECO:0000313" key="4">
    <source>
        <dbReference type="Proteomes" id="UP000683000"/>
    </source>
</evidence>
<organism evidence="3 4">
    <name type="scientific">Boletus reticuloceps</name>
    <dbReference type="NCBI Taxonomy" id="495285"/>
    <lineage>
        <taxon>Eukaryota</taxon>
        <taxon>Fungi</taxon>
        <taxon>Dikarya</taxon>
        <taxon>Basidiomycota</taxon>
        <taxon>Agaricomycotina</taxon>
        <taxon>Agaricomycetes</taxon>
        <taxon>Agaricomycetidae</taxon>
        <taxon>Boletales</taxon>
        <taxon>Boletineae</taxon>
        <taxon>Boletaceae</taxon>
        <taxon>Boletoideae</taxon>
        <taxon>Boletus</taxon>
    </lineage>
</organism>
<accession>A0A8I2YK67</accession>
<dbReference type="OrthoDB" id="2646753at2759"/>
<feature type="compositionally biased region" description="Low complexity" evidence="1">
    <location>
        <begin position="488"/>
        <end position="500"/>
    </location>
</feature>
<comment type="caution">
    <text evidence="3">The sequence shown here is derived from an EMBL/GenBank/DDBJ whole genome shotgun (WGS) entry which is preliminary data.</text>
</comment>
<dbReference type="Pfam" id="PF20149">
    <property type="entry name" value="DUF6532"/>
    <property type="match status" value="1"/>
</dbReference>
<feature type="compositionally biased region" description="Polar residues" evidence="1">
    <location>
        <begin position="429"/>
        <end position="442"/>
    </location>
</feature>
<dbReference type="InterPro" id="IPR045341">
    <property type="entry name" value="DUF6532"/>
</dbReference>
<feature type="compositionally biased region" description="Polar residues" evidence="1">
    <location>
        <begin position="183"/>
        <end position="195"/>
    </location>
</feature>
<gene>
    <name evidence="3" type="ORF">JVT61DRAFT_7507</name>
</gene>
<reference evidence="3" key="1">
    <citation type="submission" date="2021-03" db="EMBL/GenBank/DDBJ databases">
        <title>Evolutionary innovations through gain and loss of genes in the ectomycorrhizal Boletales.</title>
        <authorList>
            <person name="Wu G."/>
            <person name="Miyauchi S."/>
            <person name="Morin E."/>
            <person name="Yang Z.-L."/>
            <person name="Xu J."/>
            <person name="Martin F.M."/>
        </authorList>
    </citation>
    <scope>NUCLEOTIDE SEQUENCE</scope>
    <source>
        <strain evidence="3">BR01</strain>
    </source>
</reference>
<dbReference type="AlphaFoldDB" id="A0A8I2YK67"/>
<feature type="compositionally biased region" description="Acidic residues" evidence="1">
    <location>
        <begin position="249"/>
        <end position="264"/>
    </location>
</feature>
<feature type="compositionally biased region" description="Pro residues" evidence="1">
    <location>
        <begin position="10"/>
        <end position="21"/>
    </location>
</feature>
<dbReference type="EMBL" id="JAGFBS010000026">
    <property type="protein sequence ID" value="KAG6372733.1"/>
    <property type="molecule type" value="Genomic_DNA"/>
</dbReference>
<dbReference type="Proteomes" id="UP000683000">
    <property type="component" value="Unassembled WGS sequence"/>
</dbReference>
<evidence type="ECO:0000256" key="1">
    <source>
        <dbReference type="SAM" id="MobiDB-lite"/>
    </source>
</evidence>
<name>A0A8I2YK67_9AGAM</name>
<feature type="compositionally biased region" description="Basic and acidic residues" evidence="1">
    <location>
        <begin position="364"/>
        <end position="377"/>
    </location>
</feature>